<feature type="domain" description="Ketoreductase" evidence="4">
    <location>
        <begin position="6"/>
        <end position="200"/>
    </location>
</feature>
<organism evidence="5 6">
    <name type="scientific">Arthrobacter hankyongi</name>
    <dbReference type="NCBI Taxonomy" id="2904801"/>
    <lineage>
        <taxon>Bacteria</taxon>
        <taxon>Bacillati</taxon>
        <taxon>Actinomycetota</taxon>
        <taxon>Actinomycetes</taxon>
        <taxon>Micrococcales</taxon>
        <taxon>Micrococcaceae</taxon>
        <taxon>Arthrobacter</taxon>
    </lineage>
</organism>
<keyword evidence="6" id="KW-1185">Reference proteome</keyword>
<comment type="similarity">
    <text evidence="1 3">Belongs to the short-chain dehydrogenases/reductases (SDR) family.</text>
</comment>
<dbReference type="Gene3D" id="3.40.50.720">
    <property type="entry name" value="NAD(P)-binding Rossmann-like Domain"/>
    <property type="match status" value="1"/>
</dbReference>
<dbReference type="SUPFAM" id="SSF51735">
    <property type="entry name" value="NAD(P)-binding Rossmann-fold domains"/>
    <property type="match status" value="1"/>
</dbReference>
<dbReference type="PRINTS" id="PR00081">
    <property type="entry name" value="GDHRDH"/>
</dbReference>
<dbReference type="EMBL" id="JAKLTQ010000002">
    <property type="protein sequence ID" value="MCG2621233.1"/>
    <property type="molecule type" value="Genomic_DNA"/>
</dbReference>
<dbReference type="PRINTS" id="PR00080">
    <property type="entry name" value="SDRFAMILY"/>
</dbReference>
<accession>A0ABS9L3J7</accession>
<dbReference type="PANTHER" id="PTHR45024:SF2">
    <property type="entry name" value="SCP2 DOMAIN-CONTAINING PROTEIN"/>
    <property type="match status" value="1"/>
</dbReference>
<proteinExistence type="inferred from homology"/>
<comment type="caution">
    <text evidence="5">The sequence shown here is derived from an EMBL/GenBank/DDBJ whole genome shotgun (WGS) entry which is preliminary data.</text>
</comment>
<name>A0ABS9L3J7_9MICC</name>
<gene>
    <name evidence="5" type="ORF">LVY72_04810</name>
</gene>
<dbReference type="InterPro" id="IPR036291">
    <property type="entry name" value="NAD(P)-bd_dom_sf"/>
</dbReference>
<dbReference type="NCBIfam" id="NF005861">
    <property type="entry name" value="PRK07791.1"/>
    <property type="match status" value="1"/>
</dbReference>
<dbReference type="RefSeq" id="WP_237818339.1">
    <property type="nucleotide sequence ID" value="NZ_JAKLTQ010000002.1"/>
</dbReference>
<reference evidence="5" key="1">
    <citation type="submission" date="2022-01" db="EMBL/GenBank/DDBJ databases">
        <authorList>
            <person name="Jo J.-H."/>
            <person name="Im W.-T."/>
        </authorList>
    </citation>
    <scope>NUCLEOTIDE SEQUENCE</scope>
    <source>
        <strain evidence="5">I2-34</strain>
    </source>
</reference>
<evidence type="ECO:0000256" key="3">
    <source>
        <dbReference type="RuleBase" id="RU000363"/>
    </source>
</evidence>
<dbReference type="Proteomes" id="UP001165368">
    <property type="component" value="Unassembled WGS sequence"/>
</dbReference>
<dbReference type="InterPro" id="IPR002347">
    <property type="entry name" value="SDR_fam"/>
</dbReference>
<protein>
    <submittedName>
        <fullName evidence="5">SDR family oxidoreductase</fullName>
    </submittedName>
</protein>
<dbReference type="Pfam" id="PF00106">
    <property type="entry name" value="adh_short"/>
    <property type="match status" value="1"/>
</dbReference>
<evidence type="ECO:0000259" key="4">
    <source>
        <dbReference type="SMART" id="SM00822"/>
    </source>
</evidence>
<dbReference type="InterPro" id="IPR051687">
    <property type="entry name" value="Peroxisomal_Beta-Oxidation"/>
</dbReference>
<evidence type="ECO:0000256" key="2">
    <source>
        <dbReference type="ARBA" id="ARBA00023002"/>
    </source>
</evidence>
<evidence type="ECO:0000313" key="6">
    <source>
        <dbReference type="Proteomes" id="UP001165368"/>
    </source>
</evidence>
<keyword evidence="2" id="KW-0560">Oxidoreductase</keyword>
<sequence>MSLEGLVAVVTGAGRGLGREHALLLAKEGVKVVVNDLGGASDGTGATATPAEEVVAEIKAAGGSAVANGDDIATADGAQRVVDTALEAFGGLDILVNNAGILRDRVLVNLEEGDWDAVVKVNLRGTFLTTRAAARYWREESKAGRQRQAAVVNTSSESGVFGNPGQANYAAAKGAVATLTQVAAKELERYGVRVNAILPQARTRLTAATFGDAVSAKGDGSFDRWDPANVSPFVAYLSSPDCELSGEAFIVGGSRVQRVKPWERDDQWKLTTDGRWTVEALRDAVDEIGIPQGNGWTANPTKAKTGA</sequence>
<evidence type="ECO:0000256" key="1">
    <source>
        <dbReference type="ARBA" id="ARBA00006484"/>
    </source>
</evidence>
<dbReference type="SMART" id="SM00822">
    <property type="entry name" value="PKS_KR"/>
    <property type="match status" value="1"/>
</dbReference>
<dbReference type="PROSITE" id="PS00061">
    <property type="entry name" value="ADH_SHORT"/>
    <property type="match status" value="1"/>
</dbReference>
<evidence type="ECO:0000313" key="5">
    <source>
        <dbReference type="EMBL" id="MCG2621233.1"/>
    </source>
</evidence>
<dbReference type="InterPro" id="IPR057326">
    <property type="entry name" value="KR_dom"/>
</dbReference>
<dbReference type="PANTHER" id="PTHR45024">
    <property type="entry name" value="DEHYDROGENASES, SHORT CHAIN"/>
    <property type="match status" value="1"/>
</dbReference>
<dbReference type="InterPro" id="IPR020904">
    <property type="entry name" value="Sc_DH/Rdtase_CS"/>
</dbReference>